<dbReference type="InterPro" id="IPR022663">
    <property type="entry name" value="DapB_C"/>
</dbReference>
<feature type="domain" description="Dihydrodipicolinate reductase C-terminal" evidence="14">
    <location>
        <begin position="78"/>
        <end position="197"/>
    </location>
</feature>
<evidence type="ECO:0000256" key="3">
    <source>
        <dbReference type="ARBA" id="ARBA00022605"/>
    </source>
</evidence>
<evidence type="ECO:0000256" key="2">
    <source>
        <dbReference type="ARBA" id="ARBA00022490"/>
    </source>
</evidence>
<keyword evidence="3" id="KW-0028">Amino-acid biosynthesis</keyword>
<comment type="catalytic activity">
    <reaction evidence="11">
        <text>(S)-2,3,4,5-tetrahydrodipicolinate + NADP(+) + H2O = (2S,4S)-4-hydroxy-2,3,4,5-tetrahydrodipicolinate + NADPH + H(+)</text>
        <dbReference type="Rhea" id="RHEA:35331"/>
        <dbReference type="ChEBI" id="CHEBI:15377"/>
        <dbReference type="ChEBI" id="CHEBI:15378"/>
        <dbReference type="ChEBI" id="CHEBI:16845"/>
        <dbReference type="ChEBI" id="CHEBI:57783"/>
        <dbReference type="ChEBI" id="CHEBI:58349"/>
        <dbReference type="ChEBI" id="CHEBI:67139"/>
        <dbReference type="EC" id="1.17.1.8"/>
    </reaction>
</comment>
<keyword evidence="5" id="KW-0220">Diaminopimelate biosynthesis</keyword>
<reference evidence="15" key="1">
    <citation type="journal article" date="2014" name="Front. Microbiol.">
        <title>High frequency of phylogenetically diverse reductive dehalogenase-homologous genes in deep subseafloor sedimentary metagenomes.</title>
        <authorList>
            <person name="Kawai M."/>
            <person name="Futagami T."/>
            <person name="Toyoda A."/>
            <person name="Takaki Y."/>
            <person name="Nishi S."/>
            <person name="Hori S."/>
            <person name="Arai W."/>
            <person name="Tsubouchi T."/>
            <person name="Morono Y."/>
            <person name="Uchiyama I."/>
            <person name="Ito T."/>
            <person name="Fujiyama A."/>
            <person name="Inagaki F."/>
            <person name="Takami H."/>
        </authorList>
    </citation>
    <scope>NUCLEOTIDE SEQUENCE</scope>
    <source>
        <strain evidence="15">Expedition CK06-06</strain>
    </source>
</reference>
<evidence type="ECO:0000256" key="1">
    <source>
        <dbReference type="ARBA" id="ARBA00006642"/>
    </source>
</evidence>
<name>X0SJC9_9ZZZZ</name>
<keyword evidence="6" id="KW-0560">Oxidoreductase</keyword>
<protein>
    <recommendedName>
        <fullName evidence="10">4-hydroxy-tetrahydrodipicolinate reductase</fullName>
        <ecNumber evidence="10">1.17.1.8</ecNumber>
    </recommendedName>
</protein>
<comment type="catalytic activity">
    <reaction evidence="12">
        <text>(S)-2,3,4,5-tetrahydrodipicolinate + NAD(+) + H2O = (2S,4S)-4-hydroxy-2,3,4,5-tetrahydrodipicolinate + NADH + H(+)</text>
        <dbReference type="Rhea" id="RHEA:35323"/>
        <dbReference type="ChEBI" id="CHEBI:15377"/>
        <dbReference type="ChEBI" id="CHEBI:15378"/>
        <dbReference type="ChEBI" id="CHEBI:16845"/>
        <dbReference type="ChEBI" id="CHEBI:57540"/>
        <dbReference type="ChEBI" id="CHEBI:57945"/>
        <dbReference type="ChEBI" id="CHEBI:67139"/>
        <dbReference type="EC" id="1.17.1.8"/>
    </reaction>
</comment>
<dbReference type="GO" id="GO:0009089">
    <property type="term" value="P:lysine biosynthetic process via diaminopimelate"/>
    <property type="evidence" value="ECO:0007669"/>
    <property type="project" value="InterPro"/>
</dbReference>
<evidence type="ECO:0000256" key="5">
    <source>
        <dbReference type="ARBA" id="ARBA00022915"/>
    </source>
</evidence>
<dbReference type="InterPro" id="IPR023940">
    <property type="entry name" value="DHDPR_bac"/>
</dbReference>
<keyword evidence="4" id="KW-0521">NADP</keyword>
<comment type="pathway">
    <text evidence="9">Amino-acid biosynthesis; L-lysine biosynthesis via DAP pathway; (S)-tetrahydrodipicolinate from L-aspartate: step 4/4.</text>
</comment>
<evidence type="ECO:0000259" key="13">
    <source>
        <dbReference type="Pfam" id="PF01113"/>
    </source>
</evidence>
<dbReference type="Pfam" id="PF01113">
    <property type="entry name" value="DapB_N"/>
    <property type="match status" value="1"/>
</dbReference>
<keyword evidence="8" id="KW-0457">Lysine biosynthesis</keyword>
<evidence type="ECO:0000256" key="6">
    <source>
        <dbReference type="ARBA" id="ARBA00023002"/>
    </source>
</evidence>
<dbReference type="EC" id="1.17.1.8" evidence="10"/>
<comment type="caution">
    <text evidence="15">The sequence shown here is derived from an EMBL/GenBank/DDBJ whole genome shotgun (WGS) entry which is preliminary data.</text>
</comment>
<proteinExistence type="inferred from homology"/>
<accession>X0SJC9</accession>
<dbReference type="InterPro" id="IPR022664">
    <property type="entry name" value="DapB_N_CS"/>
</dbReference>
<dbReference type="AlphaFoldDB" id="X0SJC9"/>
<feature type="non-terminal residue" evidence="15">
    <location>
        <position position="1"/>
    </location>
</feature>
<dbReference type="GO" id="GO:0008839">
    <property type="term" value="F:4-hydroxy-tetrahydrodipicolinate reductase"/>
    <property type="evidence" value="ECO:0007669"/>
    <property type="project" value="UniProtKB-EC"/>
</dbReference>
<evidence type="ECO:0000256" key="12">
    <source>
        <dbReference type="ARBA" id="ARBA00049396"/>
    </source>
</evidence>
<dbReference type="PANTHER" id="PTHR20836">
    <property type="entry name" value="DIHYDRODIPICOLINATE REDUCTASE"/>
    <property type="match status" value="1"/>
</dbReference>
<evidence type="ECO:0000256" key="8">
    <source>
        <dbReference type="ARBA" id="ARBA00023154"/>
    </source>
</evidence>
<evidence type="ECO:0000256" key="10">
    <source>
        <dbReference type="ARBA" id="ARBA00038983"/>
    </source>
</evidence>
<evidence type="ECO:0000256" key="4">
    <source>
        <dbReference type="ARBA" id="ARBA00022857"/>
    </source>
</evidence>
<keyword evidence="7" id="KW-0520">NAD</keyword>
<gene>
    <name evidence="15" type="ORF">S01H1_08273</name>
</gene>
<comment type="similarity">
    <text evidence="1">Belongs to the DapB family.</text>
</comment>
<dbReference type="InterPro" id="IPR000846">
    <property type="entry name" value="DapB_N"/>
</dbReference>
<evidence type="ECO:0000259" key="14">
    <source>
        <dbReference type="Pfam" id="PF05173"/>
    </source>
</evidence>
<dbReference type="HAMAP" id="MF_00102">
    <property type="entry name" value="DapB"/>
    <property type="match status" value="1"/>
</dbReference>
<dbReference type="PANTHER" id="PTHR20836:SF0">
    <property type="entry name" value="4-HYDROXY-TETRAHYDRODIPICOLINATE REDUCTASE 1, CHLOROPLASTIC-RELATED"/>
    <property type="match status" value="1"/>
</dbReference>
<organism evidence="15">
    <name type="scientific">marine sediment metagenome</name>
    <dbReference type="NCBI Taxonomy" id="412755"/>
    <lineage>
        <taxon>unclassified sequences</taxon>
        <taxon>metagenomes</taxon>
        <taxon>ecological metagenomes</taxon>
    </lineage>
</organism>
<sequence>FKIVGAIEVGDNPEVIKEADVLVEFTNPAATCEHLVLALKYKKAVVIGTTGLEDAQLKKIRQAAGKIAVVFSPNMSLGVNVLFRLVREAAQKLGAGYKVDIVEAHHLHKKDAPSGTAKRLAELIKQAPGRKNAEIKIDSIRKGEIVGEHQVSFESTQDTVTIKHSAKTRDIFARGALEAAKFVIKQKPGLYNMQDIIESKKK</sequence>
<evidence type="ECO:0000256" key="7">
    <source>
        <dbReference type="ARBA" id="ARBA00023027"/>
    </source>
</evidence>
<dbReference type="InterPro" id="IPR036291">
    <property type="entry name" value="NAD(P)-bd_dom_sf"/>
</dbReference>
<dbReference type="EMBL" id="BARS01004246">
    <property type="protein sequence ID" value="GAF75226.1"/>
    <property type="molecule type" value="Genomic_DNA"/>
</dbReference>
<dbReference type="SUPFAM" id="SSF55347">
    <property type="entry name" value="Glyceraldehyde-3-phosphate dehydrogenase-like, C-terminal domain"/>
    <property type="match status" value="1"/>
</dbReference>
<evidence type="ECO:0000313" key="15">
    <source>
        <dbReference type="EMBL" id="GAF75226.1"/>
    </source>
</evidence>
<dbReference type="NCBIfam" id="TIGR00036">
    <property type="entry name" value="dapB"/>
    <property type="match status" value="1"/>
</dbReference>
<keyword evidence="2" id="KW-0963">Cytoplasm</keyword>
<dbReference type="GO" id="GO:0019877">
    <property type="term" value="P:diaminopimelate biosynthetic process"/>
    <property type="evidence" value="ECO:0007669"/>
    <property type="project" value="UniProtKB-KW"/>
</dbReference>
<dbReference type="PROSITE" id="PS01298">
    <property type="entry name" value="DAPB"/>
    <property type="match status" value="1"/>
</dbReference>
<evidence type="ECO:0000256" key="11">
    <source>
        <dbReference type="ARBA" id="ARBA00049080"/>
    </source>
</evidence>
<dbReference type="CDD" id="cd02274">
    <property type="entry name" value="DHDPR_N"/>
    <property type="match status" value="1"/>
</dbReference>
<feature type="domain" description="Dihydrodipicolinate reductase N-terminal" evidence="13">
    <location>
        <begin position="10"/>
        <end position="75"/>
    </location>
</feature>
<dbReference type="Gene3D" id="3.40.50.720">
    <property type="entry name" value="NAD(P)-binding Rossmann-like Domain"/>
    <property type="match status" value="1"/>
</dbReference>
<evidence type="ECO:0000256" key="9">
    <source>
        <dbReference type="ARBA" id="ARBA00037922"/>
    </source>
</evidence>
<dbReference type="Gene3D" id="3.30.360.10">
    <property type="entry name" value="Dihydrodipicolinate Reductase, domain 2"/>
    <property type="match status" value="1"/>
</dbReference>
<dbReference type="SUPFAM" id="SSF51735">
    <property type="entry name" value="NAD(P)-binding Rossmann-fold domains"/>
    <property type="match status" value="1"/>
</dbReference>
<dbReference type="Pfam" id="PF05173">
    <property type="entry name" value="DapB_C"/>
    <property type="match status" value="1"/>
</dbReference>